<dbReference type="InterPro" id="IPR013083">
    <property type="entry name" value="Znf_RING/FYVE/PHD"/>
</dbReference>
<evidence type="ECO:0000256" key="1">
    <source>
        <dbReference type="ARBA" id="ARBA00022723"/>
    </source>
</evidence>
<dbReference type="EMBL" id="CAKKLH010000314">
    <property type="protein sequence ID" value="CAH0111488.1"/>
    <property type="molecule type" value="Genomic_DNA"/>
</dbReference>
<dbReference type="GO" id="GO:0003779">
    <property type="term" value="F:actin binding"/>
    <property type="evidence" value="ECO:0007669"/>
    <property type="project" value="TreeGrafter"/>
</dbReference>
<evidence type="ECO:0000313" key="9">
    <source>
        <dbReference type="Proteomes" id="UP000789390"/>
    </source>
</evidence>
<dbReference type="GO" id="GO:0030864">
    <property type="term" value="C:cortical actin cytoskeleton"/>
    <property type="evidence" value="ECO:0007669"/>
    <property type="project" value="TreeGrafter"/>
</dbReference>
<keyword evidence="3" id="KW-0862">Zinc</keyword>
<evidence type="ECO:0008006" key="10">
    <source>
        <dbReference type="Google" id="ProtNLM"/>
    </source>
</evidence>
<dbReference type="PANTHER" id="PTHR14555">
    <property type="entry name" value="MYELIN-ASSOCIATED OLIGODENDROCYTIC BASIC PROTEIN MOBP -RELATED"/>
    <property type="match status" value="1"/>
</dbReference>
<dbReference type="InterPro" id="IPR011011">
    <property type="entry name" value="Znf_FYVE_PHD"/>
</dbReference>
<evidence type="ECO:0000256" key="5">
    <source>
        <dbReference type="SAM" id="MobiDB-lite"/>
    </source>
</evidence>
<reference evidence="8" key="1">
    <citation type="submission" date="2021-11" db="EMBL/GenBank/DDBJ databases">
        <authorList>
            <person name="Schell T."/>
        </authorList>
    </citation>
    <scope>NUCLEOTIDE SEQUENCE</scope>
    <source>
        <strain evidence="8">M5</strain>
    </source>
</reference>
<dbReference type="GO" id="GO:0017022">
    <property type="term" value="F:myosin binding"/>
    <property type="evidence" value="ECO:0007669"/>
    <property type="project" value="TreeGrafter"/>
</dbReference>
<gene>
    <name evidence="8" type="ORF">DGAL_LOCUS15135</name>
</gene>
<keyword evidence="2 4" id="KW-0863">Zinc-finger</keyword>
<accession>A0A8J2WU19</accession>
<evidence type="ECO:0000313" key="8">
    <source>
        <dbReference type="EMBL" id="CAH0111488.1"/>
    </source>
</evidence>
<dbReference type="Gene3D" id="3.30.40.10">
    <property type="entry name" value="Zinc/RING finger domain, C3HC4 (zinc finger)"/>
    <property type="match status" value="1"/>
</dbReference>
<dbReference type="GO" id="GO:0006886">
    <property type="term" value="P:intracellular protein transport"/>
    <property type="evidence" value="ECO:0007669"/>
    <property type="project" value="InterPro"/>
</dbReference>
<dbReference type="GO" id="GO:0031267">
    <property type="term" value="F:small GTPase binding"/>
    <property type="evidence" value="ECO:0007669"/>
    <property type="project" value="InterPro"/>
</dbReference>
<evidence type="ECO:0000256" key="3">
    <source>
        <dbReference type="ARBA" id="ARBA00022833"/>
    </source>
</evidence>
<dbReference type="InterPro" id="IPR051745">
    <property type="entry name" value="Intracell_Transport_Effector"/>
</dbReference>
<evidence type="ECO:0000259" key="7">
    <source>
        <dbReference type="PROSITE" id="PS50916"/>
    </source>
</evidence>
<keyword evidence="1" id="KW-0479">Metal-binding</keyword>
<evidence type="ECO:0000256" key="2">
    <source>
        <dbReference type="ARBA" id="ARBA00022771"/>
    </source>
</evidence>
<dbReference type="PROSITE" id="PS50916">
    <property type="entry name" value="RABBD"/>
    <property type="match status" value="1"/>
</dbReference>
<proteinExistence type="predicted"/>
<dbReference type="AlphaFoldDB" id="A0A8J2WU19"/>
<organism evidence="8 9">
    <name type="scientific">Daphnia galeata</name>
    <dbReference type="NCBI Taxonomy" id="27404"/>
    <lineage>
        <taxon>Eukaryota</taxon>
        <taxon>Metazoa</taxon>
        <taxon>Ecdysozoa</taxon>
        <taxon>Arthropoda</taxon>
        <taxon>Crustacea</taxon>
        <taxon>Branchiopoda</taxon>
        <taxon>Diplostraca</taxon>
        <taxon>Cladocera</taxon>
        <taxon>Anomopoda</taxon>
        <taxon>Daphniidae</taxon>
        <taxon>Daphnia</taxon>
    </lineage>
</organism>
<feature type="domain" description="FYVE-type" evidence="6">
    <location>
        <begin position="132"/>
        <end position="194"/>
    </location>
</feature>
<evidence type="ECO:0000256" key="4">
    <source>
        <dbReference type="PROSITE-ProRule" id="PRU00091"/>
    </source>
</evidence>
<dbReference type="Proteomes" id="UP000789390">
    <property type="component" value="Unassembled WGS sequence"/>
</dbReference>
<comment type="caution">
    <text evidence="8">The sequence shown here is derived from an EMBL/GenBank/DDBJ whole genome shotgun (WGS) entry which is preliminary data.</text>
</comment>
<sequence>MKQCNREEVVAAGHVAHTSSNRKKCVREERNPATPNRTTPIGVVGDSHSSTDYDIPWRNYTDSERIHILNVLRRDVELRQIELERIRRLKTELQFLRKKGALKTGGHTSESQQQQQQQQVVTIAGDHGGGSSNNGRCCARCRTSLGRIINRGAICKSCRQRVCKACREYNVPKVTGGSSTGGTDWVCTVCYKTA</sequence>
<evidence type="ECO:0000259" key="6">
    <source>
        <dbReference type="PROSITE" id="PS50178"/>
    </source>
</evidence>
<dbReference type="PANTHER" id="PTHR14555:SF6">
    <property type="entry name" value="RAB EFFECTOR MYRIP"/>
    <property type="match status" value="1"/>
</dbReference>
<name>A0A8J2WU19_9CRUS</name>
<feature type="domain" description="RabBD" evidence="7">
    <location>
        <begin position="54"/>
        <end position="111"/>
    </location>
</feature>
<feature type="region of interest" description="Disordered" evidence="5">
    <location>
        <begin position="15"/>
        <end position="47"/>
    </location>
</feature>
<dbReference type="GO" id="GO:0008270">
    <property type="term" value="F:zinc ion binding"/>
    <property type="evidence" value="ECO:0007669"/>
    <property type="project" value="UniProtKB-KW"/>
</dbReference>
<dbReference type="PROSITE" id="PS50178">
    <property type="entry name" value="ZF_FYVE"/>
    <property type="match status" value="1"/>
</dbReference>
<dbReference type="InterPro" id="IPR017455">
    <property type="entry name" value="Znf_FYVE-rel"/>
</dbReference>
<dbReference type="OrthoDB" id="195679at2759"/>
<dbReference type="InterPro" id="IPR010911">
    <property type="entry name" value="Rab_BD"/>
</dbReference>
<dbReference type="SUPFAM" id="SSF57903">
    <property type="entry name" value="FYVE/PHD zinc finger"/>
    <property type="match status" value="1"/>
</dbReference>
<dbReference type="CDD" id="cd15747">
    <property type="entry name" value="FYVE_Slp3_4_5"/>
    <property type="match status" value="1"/>
</dbReference>
<protein>
    <recommendedName>
        <fullName evidence="10">FYVE-type domain-containing protein</fullName>
    </recommendedName>
</protein>
<feature type="region of interest" description="Disordered" evidence="5">
    <location>
        <begin position="103"/>
        <end position="127"/>
    </location>
</feature>
<keyword evidence="9" id="KW-1185">Reference proteome</keyword>